<evidence type="ECO:0000256" key="6">
    <source>
        <dbReference type="ARBA" id="ARBA00022833"/>
    </source>
</evidence>
<evidence type="ECO:0000256" key="8">
    <source>
        <dbReference type="ARBA" id="ARBA00023049"/>
    </source>
</evidence>
<reference evidence="13" key="2">
    <citation type="submission" date="2020-09" db="EMBL/GenBank/DDBJ databases">
        <authorList>
            <person name="Sun Q."/>
            <person name="Zhou Y."/>
        </authorList>
    </citation>
    <scope>NUCLEOTIDE SEQUENCE</scope>
    <source>
        <strain evidence="13">CGMCC 4.7430</strain>
    </source>
</reference>
<dbReference type="Proteomes" id="UP000660745">
    <property type="component" value="Unassembled WGS sequence"/>
</dbReference>
<keyword evidence="8 10" id="KW-0482">Metalloprotease</keyword>
<dbReference type="GO" id="GO:0046872">
    <property type="term" value="F:metal ion binding"/>
    <property type="evidence" value="ECO:0007669"/>
    <property type="project" value="UniProtKB-KW"/>
</dbReference>
<dbReference type="AlphaFoldDB" id="A0A918AI21"/>
<keyword evidence="6 10" id="KW-0862">Zinc</keyword>
<accession>A0A918AI21</accession>
<keyword evidence="2 10" id="KW-0645">Protease</keyword>
<dbReference type="CDD" id="cd07327">
    <property type="entry name" value="M48B_HtpX_like"/>
    <property type="match status" value="1"/>
</dbReference>
<keyword evidence="3 11" id="KW-0812">Transmembrane</keyword>
<evidence type="ECO:0000256" key="3">
    <source>
        <dbReference type="ARBA" id="ARBA00022692"/>
    </source>
</evidence>
<evidence type="ECO:0000313" key="14">
    <source>
        <dbReference type="Proteomes" id="UP000660745"/>
    </source>
</evidence>
<comment type="similarity">
    <text evidence="10">Belongs to the peptidase M48 family.</text>
</comment>
<dbReference type="PANTHER" id="PTHR43221">
    <property type="entry name" value="PROTEASE HTPX"/>
    <property type="match status" value="1"/>
</dbReference>
<feature type="transmembrane region" description="Helical" evidence="11">
    <location>
        <begin position="153"/>
        <end position="174"/>
    </location>
</feature>
<reference evidence="13" key="1">
    <citation type="journal article" date="2014" name="Int. J. Syst. Evol. Microbiol.">
        <title>Complete genome sequence of Corynebacterium casei LMG S-19264T (=DSM 44701T), isolated from a smear-ripened cheese.</title>
        <authorList>
            <consortium name="US DOE Joint Genome Institute (JGI-PGF)"/>
            <person name="Walter F."/>
            <person name="Albersmeier A."/>
            <person name="Kalinowski J."/>
            <person name="Ruckert C."/>
        </authorList>
    </citation>
    <scope>NUCLEOTIDE SEQUENCE</scope>
    <source>
        <strain evidence="13">CGMCC 4.7430</strain>
    </source>
</reference>
<dbReference type="EMBL" id="BMNK01000025">
    <property type="protein sequence ID" value="GGP17552.1"/>
    <property type="molecule type" value="Genomic_DNA"/>
</dbReference>
<dbReference type="GO" id="GO:0006508">
    <property type="term" value="P:proteolysis"/>
    <property type="evidence" value="ECO:0007669"/>
    <property type="project" value="UniProtKB-KW"/>
</dbReference>
<keyword evidence="5 10" id="KW-0378">Hydrolase</keyword>
<evidence type="ECO:0000256" key="10">
    <source>
        <dbReference type="RuleBase" id="RU003983"/>
    </source>
</evidence>
<sequence length="261" mass="27819">MVVAGVGLAVLAQWWATERLARSATRAQLVTPAEAPEPHAVLDRLCALGDLPKPRLAISPSPVPNAFTLGRSRRHTTVVVTRGLLEALNPDELGVALAHEVAHIRHRDVTVMTLASSLAIALAWGTSTAGRFIRRNSGPTPFLQQVRDLPTAFVLGASAPLIMVLGLIGLLAQLPLRALGRCRELAADHDAAVQTGQPALLAATLLKIGTGDPIPRTDVRAVRVPMMSLAAARPAARAWWSTHPTIARRVDRLTCQPGPDR</sequence>
<keyword evidence="1" id="KW-1003">Cell membrane</keyword>
<name>A0A918AI21_9ACTN</name>
<gene>
    <name evidence="13" type="ORF">GCM10012278_86450</name>
</gene>
<evidence type="ECO:0000256" key="7">
    <source>
        <dbReference type="ARBA" id="ARBA00022989"/>
    </source>
</evidence>
<comment type="cofactor">
    <cofactor evidence="10">
        <name>Zn(2+)</name>
        <dbReference type="ChEBI" id="CHEBI:29105"/>
    </cofactor>
    <text evidence="10">Binds 1 zinc ion per subunit.</text>
</comment>
<organism evidence="13 14">
    <name type="scientific">Nonomuraea glycinis</name>
    <dbReference type="NCBI Taxonomy" id="2047744"/>
    <lineage>
        <taxon>Bacteria</taxon>
        <taxon>Bacillati</taxon>
        <taxon>Actinomycetota</taxon>
        <taxon>Actinomycetes</taxon>
        <taxon>Streptosporangiales</taxon>
        <taxon>Streptosporangiaceae</taxon>
        <taxon>Nonomuraea</taxon>
    </lineage>
</organism>
<dbReference type="InterPro" id="IPR050083">
    <property type="entry name" value="HtpX_protease"/>
</dbReference>
<dbReference type="Gene3D" id="3.30.2010.10">
    <property type="entry name" value="Metalloproteases ('zincins'), catalytic domain"/>
    <property type="match status" value="1"/>
</dbReference>
<keyword evidence="14" id="KW-1185">Reference proteome</keyword>
<evidence type="ECO:0000256" key="4">
    <source>
        <dbReference type="ARBA" id="ARBA00022723"/>
    </source>
</evidence>
<evidence type="ECO:0000256" key="9">
    <source>
        <dbReference type="ARBA" id="ARBA00023136"/>
    </source>
</evidence>
<evidence type="ECO:0000256" key="1">
    <source>
        <dbReference type="ARBA" id="ARBA00022475"/>
    </source>
</evidence>
<dbReference type="GO" id="GO:0004222">
    <property type="term" value="F:metalloendopeptidase activity"/>
    <property type="evidence" value="ECO:0007669"/>
    <property type="project" value="InterPro"/>
</dbReference>
<comment type="caution">
    <text evidence="13">The sequence shown here is derived from an EMBL/GenBank/DDBJ whole genome shotgun (WGS) entry which is preliminary data.</text>
</comment>
<proteinExistence type="inferred from homology"/>
<evidence type="ECO:0000256" key="5">
    <source>
        <dbReference type="ARBA" id="ARBA00022801"/>
    </source>
</evidence>
<keyword evidence="4" id="KW-0479">Metal-binding</keyword>
<dbReference type="Pfam" id="PF01435">
    <property type="entry name" value="Peptidase_M48"/>
    <property type="match status" value="1"/>
</dbReference>
<keyword evidence="7 11" id="KW-1133">Transmembrane helix</keyword>
<evidence type="ECO:0000313" key="13">
    <source>
        <dbReference type="EMBL" id="GGP17552.1"/>
    </source>
</evidence>
<feature type="domain" description="Peptidase M48" evidence="12">
    <location>
        <begin position="33"/>
        <end position="254"/>
    </location>
</feature>
<evidence type="ECO:0000256" key="2">
    <source>
        <dbReference type="ARBA" id="ARBA00022670"/>
    </source>
</evidence>
<evidence type="ECO:0000259" key="12">
    <source>
        <dbReference type="Pfam" id="PF01435"/>
    </source>
</evidence>
<evidence type="ECO:0000256" key="11">
    <source>
        <dbReference type="SAM" id="Phobius"/>
    </source>
</evidence>
<feature type="transmembrane region" description="Helical" evidence="11">
    <location>
        <begin position="109"/>
        <end position="133"/>
    </location>
</feature>
<protein>
    <submittedName>
        <fullName evidence="13">Protease</fullName>
    </submittedName>
</protein>
<dbReference type="InterPro" id="IPR001915">
    <property type="entry name" value="Peptidase_M48"/>
</dbReference>
<keyword evidence="9 11" id="KW-0472">Membrane</keyword>
<dbReference type="PANTHER" id="PTHR43221:SF2">
    <property type="entry name" value="PROTEASE HTPX HOMOLOG"/>
    <property type="match status" value="1"/>
</dbReference>